<dbReference type="EMBL" id="NCKV01001795">
    <property type="protein sequence ID" value="RWS27764.1"/>
    <property type="molecule type" value="Genomic_DNA"/>
</dbReference>
<dbReference type="OrthoDB" id="16955at2759"/>
<dbReference type="PANTHER" id="PTHR13223">
    <property type="entry name" value="ACIDIC FIBROBLAST GROWTH FACTOR INTRACELLULAR BINDING PROTEIN"/>
    <property type="match status" value="1"/>
</dbReference>
<dbReference type="STRING" id="299467.A0A443SJQ1"/>
<comment type="caution">
    <text evidence="1">The sequence shown here is derived from an EMBL/GenBank/DDBJ whole genome shotgun (WGS) entry which is preliminary data.</text>
</comment>
<reference evidence="1 2" key="1">
    <citation type="journal article" date="2018" name="Gigascience">
        <title>Genomes of trombidid mites reveal novel predicted allergens and laterally-transferred genes associated with secondary metabolism.</title>
        <authorList>
            <person name="Dong X."/>
            <person name="Chaisiri K."/>
            <person name="Xia D."/>
            <person name="Armstrong S.D."/>
            <person name="Fang Y."/>
            <person name="Donnelly M.J."/>
            <person name="Kadowaki T."/>
            <person name="McGarry J.W."/>
            <person name="Darby A.C."/>
            <person name="Makepeace B.L."/>
        </authorList>
    </citation>
    <scope>NUCLEOTIDE SEQUENCE [LARGE SCALE GENOMIC DNA]</scope>
    <source>
        <strain evidence="1">UoL-UT</strain>
    </source>
</reference>
<gene>
    <name evidence="1" type="ORF">B4U80_01197</name>
</gene>
<dbReference type="Pfam" id="PF05427">
    <property type="entry name" value="FIBP"/>
    <property type="match status" value="1"/>
</dbReference>
<keyword evidence="1" id="KW-0812">Transmembrane</keyword>
<sequence>KEFRLLANIHEDLIISDVLDQFRTFCLIEKYLQTPTLLAEQWTFQITSKTQRLLVAKYYDFDDGVIREILGKKLSGRNRKDLDDVSEKTNVRLKSCRRQFDNIKRVYKIVEDLSGNLVINIQTHFLLPENLAKKYATVVYIANNRFETSKRKLQYLKFDDFLHCAYEMMSNWCCHNPECRFEETAMDMDREFLQMLRELKILTEREYLDDHKLHVMRSLKGKISERVLADLDTIFKSLSRSIINIASGLNHSKEVRDLFLDVVEKVIEPFKQIRMTKTDVELFITNYTEIPRSLEPFKV</sequence>
<feature type="non-terminal residue" evidence="1">
    <location>
        <position position="1"/>
    </location>
</feature>
<dbReference type="AlphaFoldDB" id="A0A443SJQ1"/>
<dbReference type="PANTHER" id="PTHR13223:SF2">
    <property type="entry name" value="ACIDIC FIBROBLAST GROWTH FACTOR INTRACELLULAR-BINDING PROTEIN"/>
    <property type="match status" value="1"/>
</dbReference>
<proteinExistence type="predicted"/>
<evidence type="ECO:0000313" key="2">
    <source>
        <dbReference type="Proteomes" id="UP000288716"/>
    </source>
</evidence>
<name>A0A443SJQ1_9ACAR</name>
<protein>
    <submittedName>
        <fullName evidence="1">Growth hormone-inducible transmembrane-like protein</fullName>
    </submittedName>
</protein>
<dbReference type="VEuPathDB" id="VectorBase:LDEU004274"/>
<organism evidence="1 2">
    <name type="scientific">Leptotrombidium deliense</name>
    <dbReference type="NCBI Taxonomy" id="299467"/>
    <lineage>
        <taxon>Eukaryota</taxon>
        <taxon>Metazoa</taxon>
        <taxon>Ecdysozoa</taxon>
        <taxon>Arthropoda</taxon>
        <taxon>Chelicerata</taxon>
        <taxon>Arachnida</taxon>
        <taxon>Acari</taxon>
        <taxon>Acariformes</taxon>
        <taxon>Trombidiformes</taxon>
        <taxon>Prostigmata</taxon>
        <taxon>Anystina</taxon>
        <taxon>Parasitengona</taxon>
        <taxon>Trombiculoidea</taxon>
        <taxon>Trombiculidae</taxon>
        <taxon>Leptotrombidium</taxon>
    </lineage>
</organism>
<evidence type="ECO:0000313" key="1">
    <source>
        <dbReference type="EMBL" id="RWS27764.1"/>
    </source>
</evidence>
<dbReference type="GO" id="GO:0005634">
    <property type="term" value="C:nucleus"/>
    <property type="evidence" value="ECO:0007669"/>
    <property type="project" value="TreeGrafter"/>
</dbReference>
<keyword evidence="1" id="KW-0472">Membrane</keyword>
<keyword evidence="2" id="KW-1185">Reference proteome</keyword>
<dbReference type="InterPro" id="IPR008614">
    <property type="entry name" value="FIBP"/>
</dbReference>
<dbReference type="Proteomes" id="UP000288716">
    <property type="component" value="Unassembled WGS sequence"/>
</dbReference>
<accession>A0A443SJQ1</accession>